<evidence type="ECO:0000313" key="3">
    <source>
        <dbReference type="EMBL" id="MBW9094403.1"/>
    </source>
</evidence>
<dbReference type="Proteomes" id="UP001196843">
    <property type="component" value="Unassembled WGS sequence"/>
</dbReference>
<keyword evidence="4" id="KW-1185">Reference proteome</keyword>
<feature type="transmembrane region" description="Helical" evidence="2">
    <location>
        <begin position="21"/>
        <end position="43"/>
    </location>
</feature>
<keyword evidence="2" id="KW-1133">Transmembrane helix</keyword>
<dbReference type="RefSeq" id="WP_220301113.1">
    <property type="nucleotide sequence ID" value="NZ_JAEUAW010000008.1"/>
</dbReference>
<reference evidence="3 4" key="1">
    <citation type="journal article" date="2021" name="MBio">
        <title>Poor Competitiveness of Bradyrhizobium in Pigeon Pea Root Colonization in Indian Soils.</title>
        <authorList>
            <person name="Chalasani D."/>
            <person name="Basu A."/>
            <person name="Pullabhotla S.V.S.R.N."/>
            <person name="Jorrin B."/>
            <person name="Neal A.L."/>
            <person name="Poole P.S."/>
            <person name="Podile A.R."/>
            <person name="Tkacz A."/>
        </authorList>
    </citation>
    <scope>NUCLEOTIDE SEQUENCE [LARGE SCALE GENOMIC DNA]</scope>
    <source>
        <strain evidence="3 4">HU14</strain>
    </source>
</reference>
<dbReference type="EMBL" id="JAEUAW010000008">
    <property type="protein sequence ID" value="MBW9094403.1"/>
    <property type="molecule type" value="Genomic_DNA"/>
</dbReference>
<feature type="transmembrane region" description="Helical" evidence="2">
    <location>
        <begin position="197"/>
        <end position="218"/>
    </location>
</feature>
<comment type="caution">
    <text evidence="3">The sequence shown here is derived from an EMBL/GenBank/DDBJ whole genome shotgun (WGS) entry which is preliminary data.</text>
</comment>
<feature type="transmembrane region" description="Helical" evidence="2">
    <location>
        <begin position="378"/>
        <end position="399"/>
    </location>
</feature>
<evidence type="ECO:0000256" key="1">
    <source>
        <dbReference type="SAM" id="MobiDB-lite"/>
    </source>
</evidence>
<feature type="transmembrane region" description="Helical" evidence="2">
    <location>
        <begin position="249"/>
        <end position="272"/>
    </location>
</feature>
<keyword evidence="2" id="KW-0812">Transmembrane</keyword>
<feature type="transmembrane region" description="Helical" evidence="2">
    <location>
        <begin position="156"/>
        <end position="176"/>
    </location>
</feature>
<organism evidence="3 4">
    <name type="scientific">Microbacterium jejuense</name>
    <dbReference type="NCBI Taxonomy" id="1263637"/>
    <lineage>
        <taxon>Bacteria</taxon>
        <taxon>Bacillati</taxon>
        <taxon>Actinomycetota</taxon>
        <taxon>Actinomycetes</taxon>
        <taxon>Micrococcales</taxon>
        <taxon>Microbacteriaceae</taxon>
        <taxon>Microbacterium</taxon>
    </lineage>
</organism>
<feature type="transmembrane region" description="Helical" evidence="2">
    <location>
        <begin position="97"/>
        <end position="118"/>
    </location>
</feature>
<feature type="transmembrane region" description="Helical" evidence="2">
    <location>
        <begin position="49"/>
        <end position="73"/>
    </location>
</feature>
<evidence type="ECO:0000313" key="4">
    <source>
        <dbReference type="Proteomes" id="UP001196843"/>
    </source>
</evidence>
<proteinExistence type="predicted"/>
<feature type="region of interest" description="Disordered" evidence="1">
    <location>
        <begin position="421"/>
        <end position="468"/>
    </location>
</feature>
<name>A0ABS7HR81_9MICO</name>
<gene>
    <name evidence="3" type="ORF">JNB62_11980</name>
</gene>
<sequence length="468" mass="50852">MTDVLDVLRTAGRLLWRHWPVLLALYLGAILARYGVIEFAGWVGSYSAIAGSLLLPVAILVRLIALVAMFLVLRDGMRQLRAIAPLPVDGRARRREFVDALMVGILPFFAFYAAWGYLREDAQAYSSRVLELSTGRRLAEAFGGPEAGGDGLNGDITVTPITIAIVIVAFALRWLLKRYRDRLPRWFGIFAAYLEAVWVYFAAVVIGDIVAMVSGWVATRQGMVWLGDLRSAIEGVFVPLGWLWGAAEWLLGEAGGIILLPVAWLTIAGVLYGQAVAPQALSTEGLGGDVGRRIRTRYLSLPARLRARIGDLWSDLISRFTPIGNALVLMWRAGPVLIGGFVLLYTVLLWLQGALEMVVPRAFGPQDLDEFWMINDQLIFLIAPVLIEPVRIALVAGGYDGVIGRLRGRRAEALEAQATEDQDAAASALSETDVDGGQGSTTALTNWGQPSTDFSSTTNGPEASSGTR</sequence>
<accession>A0ABS7HR81</accession>
<protein>
    <submittedName>
        <fullName evidence="3">Uncharacterized protein</fullName>
    </submittedName>
</protein>
<feature type="transmembrane region" description="Helical" evidence="2">
    <location>
        <begin position="329"/>
        <end position="351"/>
    </location>
</feature>
<feature type="compositionally biased region" description="Polar residues" evidence="1">
    <location>
        <begin position="440"/>
        <end position="468"/>
    </location>
</feature>
<keyword evidence="2" id="KW-0472">Membrane</keyword>
<evidence type="ECO:0000256" key="2">
    <source>
        <dbReference type="SAM" id="Phobius"/>
    </source>
</evidence>